<dbReference type="GO" id="GO:0006310">
    <property type="term" value="P:DNA recombination"/>
    <property type="evidence" value="ECO:0007669"/>
    <property type="project" value="UniProtKB-UniRule"/>
</dbReference>
<dbReference type="OrthoDB" id="9804325at2"/>
<evidence type="ECO:0000256" key="13">
    <source>
        <dbReference type="ARBA" id="ARBA00034808"/>
    </source>
</evidence>
<comment type="similarity">
    <text evidence="1 15">Belongs to the helicase family. RecG subfamily.</text>
</comment>
<dbReference type="SUPFAM" id="SSF50249">
    <property type="entry name" value="Nucleic acid-binding proteins"/>
    <property type="match status" value="1"/>
</dbReference>
<keyword evidence="19" id="KW-1185">Reference proteome</keyword>
<dbReference type="GO" id="GO:0043138">
    <property type="term" value="F:3'-5' DNA helicase activity"/>
    <property type="evidence" value="ECO:0007669"/>
    <property type="project" value="UniProtKB-EC"/>
</dbReference>
<evidence type="ECO:0000313" key="19">
    <source>
        <dbReference type="Proteomes" id="UP000000378"/>
    </source>
</evidence>
<evidence type="ECO:0000256" key="1">
    <source>
        <dbReference type="ARBA" id="ARBA00007504"/>
    </source>
</evidence>
<reference evidence="19" key="1">
    <citation type="journal article" date="2010" name="Stand. Genomic Sci.">
        <title>Complete genome sequence of Syntrophothermus lipocalidus type strain (TGB-C1T).</title>
        <authorList>
            <consortium name="US DOE Joint Genome Institute (JGI-PGF)"/>
            <person name="Djao O."/>
            <person name="Zhang X."/>
            <person name="Lucas S."/>
            <person name="Lapidus A."/>
            <person name="Glavina Del Rio T."/>
            <person name="Nolan M."/>
            <person name="Tice H."/>
            <person name="Cheng J."/>
            <person name="Han C."/>
            <person name="Tapia R."/>
            <person name="Goodwin L."/>
            <person name="Pitluck S."/>
            <person name="Liolios K."/>
            <person name="Ivanova N."/>
            <person name="Mavromatis K."/>
            <person name="Mikhailova N."/>
            <person name="Ovchinnikova G."/>
            <person name="Pati A."/>
            <person name="Brambilla E."/>
            <person name="Chen A."/>
            <person name="Palaniappan K."/>
            <person name="Land M."/>
            <person name="Hauser L."/>
            <person name="Chang Y."/>
            <person name="Jeffries C."/>
            <person name="Rohde M."/>
            <person name="Sikorski J."/>
            <person name="Spring S."/>
            <person name="Goker M."/>
            <person name="Detter J."/>
            <person name="Woyke T."/>
            <person name="Bristow J."/>
            <person name="Eisen J."/>
            <person name="Markowitz V."/>
            <person name="Hugenholtz P."/>
            <person name="Kyrpides N."/>
            <person name="Klenk H."/>
        </authorList>
    </citation>
    <scope>NUCLEOTIDE SEQUENCE [LARGE SCALE GENOMIC DNA]</scope>
    <source>
        <strain evidence="19">DSM 12680 / TGB-C1</strain>
    </source>
</reference>
<evidence type="ECO:0000256" key="9">
    <source>
        <dbReference type="ARBA" id="ARBA00023172"/>
    </source>
</evidence>
<dbReference type="GO" id="GO:0016887">
    <property type="term" value="F:ATP hydrolysis activity"/>
    <property type="evidence" value="ECO:0007669"/>
    <property type="project" value="RHEA"/>
</dbReference>
<keyword evidence="11" id="KW-0413">Isomerase</keyword>
<proteinExistence type="inferred from homology"/>
<keyword evidence="5 15" id="KW-0378">Hydrolase</keyword>
<dbReference type="KEGG" id="slp:Slip_0891"/>
<protein>
    <recommendedName>
        <fullName evidence="2 15">ATP-dependent DNA helicase RecG</fullName>
        <ecNumber evidence="13 15">5.6.2.4</ecNumber>
    </recommendedName>
</protein>
<dbReference type="PANTHER" id="PTHR47964">
    <property type="entry name" value="ATP-DEPENDENT DNA HELICASE HOMOLOG RECG, CHLOROPLASTIC"/>
    <property type="match status" value="1"/>
</dbReference>
<feature type="domain" description="Helicase ATP-binding" evidence="16">
    <location>
        <begin position="281"/>
        <end position="443"/>
    </location>
</feature>
<dbReference type="NCBIfam" id="NF008168">
    <property type="entry name" value="PRK10917.2-2"/>
    <property type="match status" value="1"/>
</dbReference>
<sequence length="687" mass="76952">MEVDLSYLEKSIRFIKGVGPGRFASLQRLGIESVWDMLWHVPRHYFDWAAAKGLDQIRVGQVNTVKGIVKSISLTKSARGTVVVKAWLEDGNAGIVAVWFNQRYIKQVLHPGIPILVTGKVNMIRGNPELWVSQYETLNSGSPAYRVGIVPFYPSTEGLNQRVLRSIAYQVVQEYAEKYPDIIDPVARKRIGLIDIESAIRNLHFPKNVLDVEPARRRLAFEELLLWQWNVRQLKNRARGELKGRGVAHLGGDELVEQVISALPFQLTKAQRRVLAEIRDDLTRPDPMNRLLQGDVGSGKTVVAALAAAKMAGDGYQIAFMAPTEILAVQHYNSLLRLVSRVPIRVALLTGKTPYSEKRKIVEMAKRHELDILVGTHALITDTVEFARLGLVVIDEQQRFGVKQRASLVGKGKGYPDTLVMSATPIPRTLALALCGDMDVSIIDEIPPGRKRVRTFFITEAAKSKLYQFIRRQVNKGRQVYIVCPLVEESEKQDLLAATSLQQELANCVFPELRVGLLHGRMKSPEKEAVAERFRQGLIDILVTTSVIEVGIDVANATVMVVEHAERFGLAQLHQLRGRVGRGGDQSYCILVGDPKTEEARARLKLMETTNDGFEIARADLEMRGPGDFWGVRQHGLPQFRVADLGRDTHLLKTVHREIAAGLTLNEDLAKALSRLHRMENKVNYNQ</sequence>
<evidence type="ECO:0000259" key="17">
    <source>
        <dbReference type="PROSITE" id="PS51194"/>
    </source>
</evidence>
<keyword evidence="6 15" id="KW-0347">Helicase</keyword>
<dbReference type="SMART" id="SM00487">
    <property type="entry name" value="DEXDc"/>
    <property type="match status" value="1"/>
</dbReference>
<dbReference type="PROSITE" id="PS51192">
    <property type="entry name" value="HELICASE_ATP_BIND_1"/>
    <property type="match status" value="1"/>
</dbReference>
<keyword evidence="4 15" id="KW-0227">DNA damage</keyword>
<evidence type="ECO:0000256" key="10">
    <source>
        <dbReference type="ARBA" id="ARBA00023204"/>
    </source>
</evidence>
<dbReference type="InterPro" id="IPR045562">
    <property type="entry name" value="RecG_dom3_C"/>
</dbReference>
<keyword evidence="10 15" id="KW-0234">DNA repair</keyword>
<dbReference type="CDD" id="cd17992">
    <property type="entry name" value="DEXHc_RecG"/>
    <property type="match status" value="1"/>
</dbReference>
<dbReference type="InterPro" id="IPR033454">
    <property type="entry name" value="RecG_wedge"/>
</dbReference>
<dbReference type="Gene3D" id="3.40.50.300">
    <property type="entry name" value="P-loop containing nucleotide triphosphate hydrolases"/>
    <property type="match status" value="2"/>
</dbReference>
<evidence type="ECO:0000313" key="18">
    <source>
        <dbReference type="EMBL" id="ADI01671.1"/>
    </source>
</evidence>
<keyword evidence="7 15" id="KW-0067">ATP-binding</keyword>
<evidence type="ECO:0000256" key="7">
    <source>
        <dbReference type="ARBA" id="ARBA00022840"/>
    </source>
</evidence>
<evidence type="ECO:0000256" key="15">
    <source>
        <dbReference type="RuleBase" id="RU363016"/>
    </source>
</evidence>
<dbReference type="STRING" id="643648.Slip_0891"/>
<evidence type="ECO:0000256" key="8">
    <source>
        <dbReference type="ARBA" id="ARBA00023125"/>
    </source>
</evidence>
<dbReference type="EC" id="5.6.2.4" evidence="13 15"/>
<comment type="catalytic activity">
    <reaction evidence="12 15">
        <text>Couples ATP hydrolysis with the unwinding of duplex DNA by translocating in the 3'-5' direction.</text>
        <dbReference type="EC" id="5.6.2.4"/>
    </reaction>
</comment>
<keyword evidence="8" id="KW-0238">DNA-binding</keyword>
<evidence type="ECO:0000256" key="5">
    <source>
        <dbReference type="ARBA" id="ARBA00022801"/>
    </source>
</evidence>
<dbReference type="InterPro" id="IPR047112">
    <property type="entry name" value="RecG/Mfd"/>
</dbReference>
<dbReference type="InterPro" id="IPR027417">
    <property type="entry name" value="P-loop_NTPase"/>
</dbReference>
<comment type="function">
    <text evidence="15">Plays a critical role in recombination and DNA repair. Helps process Holliday junction intermediates to mature products by catalyzing branch migration. Has replication fork regression activity, unwinds stalled or blocked replication forks to make a HJ that can be resolved. Has a DNA unwinding activity characteristic of a DNA helicase with 3'-5' polarity.</text>
</comment>
<dbReference type="InterPro" id="IPR001650">
    <property type="entry name" value="Helicase_C-like"/>
</dbReference>
<dbReference type="GO" id="GO:0005524">
    <property type="term" value="F:ATP binding"/>
    <property type="evidence" value="ECO:0007669"/>
    <property type="project" value="UniProtKB-KW"/>
</dbReference>
<dbReference type="InterPro" id="IPR014001">
    <property type="entry name" value="Helicase_ATP-bd"/>
</dbReference>
<gene>
    <name evidence="18" type="ordered locus">Slip_0891</name>
</gene>
<evidence type="ECO:0000256" key="11">
    <source>
        <dbReference type="ARBA" id="ARBA00023235"/>
    </source>
</evidence>
<dbReference type="NCBIfam" id="NF008165">
    <property type="entry name" value="PRK10917.1-3"/>
    <property type="match status" value="1"/>
</dbReference>
<feature type="domain" description="Helicase C-terminal" evidence="17">
    <location>
        <begin position="465"/>
        <end position="627"/>
    </location>
</feature>
<evidence type="ECO:0000256" key="2">
    <source>
        <dbReference type="ARBA" id="ARBA00017846"/>
    </source>
</evidence>
<evidence type="ECO:0000256" key="14">
    <source>
        <dbReference type="ARBA" id="ARBA00048988"/>
    </source>
</evidence>
<dbReference type="GO" id="GO:0003677">
    <property type="term" value="F:DNA binding"/>
    <property type="evidence" value="ECO:0007669"/>
    <property type="project" value="UniProtKB-KW"/>
</dbReference>
<dbReference type="Pfam" id="PF17191">
    <property type="entry name" value="RecG_wedge"/>
    <property type="match status" value="1"/>
</dbReference>
<organism evidence="18 19">
    <name type="scientific">Syntrophothermus lipocalidus (strain DSM 12680 / TGB-C1)</name>
    <dbReference type="NCBI Taxonomy" id="643648"/>
    <lineage>
        <taxon>Bacteria</taxon>
        <taxon>Bacillati</taxon>
        <taxon>Bacillota</taxon>
        <taxon>Clostridia</taxon>
        <taxon>Eubacteriales</taxon>
        <taxon>Syntrophomonadaceae</taxon>
        <taxon>Syntrophothermus</taxon>
    </lineage>
</organism>
<evidence type="ECO:0000256" key="6">
    <source>
        <dbReference type="ARBA" id="ARBA00022806"/>
    </source>
</evidence>
<dbReference type="NCBIfam" id="TIGR00643">
    <property type="entry name" value="recG"/>
    <property type="match status" value="1"/>
</dbReference>
<dbReference type="GO" id="GO:0006281">
    <property type="term" value="P:DNA repair"/>
    <property type="evidence" value="ECO:0007669"/>
    <property type="project" value="UniProtKB-UniRule"/>
</dbReference>
<evidence type="ECO:0000259" key="16">
    <source>
        <dbReference type="PROSITE" id="PS51192"/>
    </source>
</evidence>
<dbReference type="RefSeq" id="WP_013175073.1">
    <property type="nucleotide sequence ID" value="NC_014220.1"/>
</dbReference>
<accession>D7CLT6</accession>
<dbReference type="Pfam" id="PF00270">
    <property type="entry name" value="DEAD"/>
    <property type="match status" value="1"/>
</dbReference>
<dbReference type="PROSITE" id="PS51194">
    <property type="entry name" value="HELICASE_CTER"/>
    <property type="match status" value="1"/>
</dbReference>
<comment type="catalytic activity">
    <reaction evidence="14 15">
        <text>ATP + H2O = ADP + phosphate + H(+)</text>
        <dbReference type="Rhea" id="RHEA:13065"/>
        <dbReference type="ChEBI" id="CHEBI:15377"/>
        <dbReference type="ChEBI" id="CHEBI:15378"/>
        <dbReference type="ChEBI" id="CHEBI:30616"/>
        <dbReference type="ChEBI" id="CHEBI:43474"/>
        <dbReference type="ChEBI" id="CHEBI:456216"/>
        <dbReference type="EC" id="5.6.2.4"/>
    </reaction>
</comment>
<keyword evidence="3 15" id="KW-0547">Nucleotide-binding</keyword>
<dbReference type="Gene3D" id="2.40.50.140">
    <property type="entry name" value="Nucleic acid-binding proteins"/>
    <property type="match status" value="1"/>
</dbReference>
<dbReference type="InterPro" id="IPR012340">
    <property type="entry name" value="NA-bd_OB-fold"/>
</dbReference>
<dbReference type="InterPro" id="IPR004609">
    <property type="entry name" value="ATP-dep_DNA_helicase_RecG"/>
</dbReference>
<reference evidence="18 19" key="2">
    <citation type="journal article" date="2010" name="Stand. Genomic Sci.">
        <title>Complete genome sequence of Syntrophothermus lipocalidus type strain (TGB-C1).</title>
        <authorList>
            <person name="Djao O.D."/>
            <person name="Zhang X."/>
            <person name="Lucas S."/>
            <person name="Lapidus A."/>
            <person name="Del Rio T.G."/>
            <person name="Nolan M."/>
            <person name="Tice H."/>
            <person name="Cheng J.F."/>
            <person name="Han C."/>
            <person name="Tapia R."/>
            <person name="Goodwin L."/>
            <person name="Pitluck S."/>
            <person name="Liolios K."/>
            <person name="Ivanova N."/>
            <person name="Mavromatis K."/>
            <person name="Mikhailova N."/>
            <person name="Ovchinnikova G."/>
            <person name="Pati A."/>
            <person name="Brambilla E."/>
            <person name="Chen A."/>
            <person name="Palaniappan K."/>
            <person name="Land M."/>
            <person name="Hauser L."/>
            <person name="Chang Y.J."/>
            <person name="Jeffries C.D."/>
            <person name="Rohde M."/>
            <person name="Sikorski J."/>
            <person name="Spring S."/>
            <person name="Goker M."/>
            <person name="Detter J.C."/>
            <person name="Woyke T."/>
            <person name="Bristow J."/>
            <person name="Eisen J.A."/>
            <person name="Markowitz V."/>
            <person name="Hugenholtz P."/>
            <person name="Kyrpides N.C."/>
            <person name="Klenk H.P."/>
        </authorList>
    </citation>
    <scope>NUCLEOTIDE SEQUENCE [LARGE SCALE GENOMIC DNA]</scope>
    <source>
        <strain evidence="19">DSM 12680 / TGB-C1</strain>
    </source>
</reference>
<evidence type="ECO:0000256" key="3">
    <source>
        <dbReference type="ARBA" id="ARBA00022741"/>
    </source>
</evidence>
<name>D7CLT6_SYNLT</name>
<evidence type="ECO:0000256" key="12">
    <source>
        <dbReference type="ARBA" id="ARBA00034617"/>
    </source>
</evidence>
<dbReference type="SMART" id="SM00490">
    <property type="entry name" value="HELICc"/>
    <property type="match status" value="1"/>
</dbReference>
<dbReference type="InterPro" id="IPR011545">
    <property type="entry name" value="DEAD/DEAH_box_helicase_dom"/>
</dbReference>
<dbReference type="Pfam" id="PF19833">
    <property type="entry name" value="RecG_dom3_C"/>
    <property type="match status" value="1"/>
</dbReference>
<dbReference type="CDD" id="cd04488">
    <property type="entry name" value="RecG_wedge_OBF"/>
    <property type="match status" value="1"/>
</dbReference>
<dbReference type="SUPFAM" id="SSF52540">
    <property type="entry name" value="P-loop containing nucleoside triphosphate hydrolases"/>
    <property type="match status" value="2"/>
</dbReference>
<evidence type="ECO:0000256" key="4">
    <source>
        <dbReference type="ARBA" id="ARBA00022763"/>
    </source>
</evidence>
<dbReference type="Pfam" id="PF00271">
    <property type="entry name" value="Helicase_C"/>
    <property type="match status" value="1"/>
</dbReference>
<dbReference type="EMBL" id="CP002048">
    <property type="protein sequence ID" value="ADI01671.1"/>
    <property type="molecule type" value="Genomic_DNA"/>
</dbReference>
<keyword evidence="9 15" id="KW-0233">DNA recombination</keyword>
<dbReference type="Proteomes" id="UP000000378">
    <property type="component" value="Chromosome"/>
</dbReference>
<dbReference type="PANTHER" id="PTHR47964:SF1">
    <property type="entry name" value="ATP-DEPENDENT DNA HELICASE HOMOLOG RECG, CHLOROPLASTIC"/>
    <property type="match status" value="1"/>
</dbReference>
<dbReference type="AlphaFoldDB" id="D7CLT6"/>
<dbReference type="eggNOG" id="COG1200">
    <property type="taxonomic scope" value="Bacteria"/>
</dbReference>
<dbReference type="HOGENOM" id="CLU_005122_7_1_9"/>